<dbReference type="SUPFAM" id="SSF53335">
    <property type="entry name" value="S-adenosyl-L-methionine-dependent methyltransferases"/>
    <property type="match status" value="1"/>
</dbReference>
<feature type="binding site" evidence="4">
    <location>
        <position position="329"/>
    </location>
    <ligand>
        <name>S-adenosyl-L-methionine</name>
        <dbReference type="ChEBI" id="CHEBI:59789"/>
    </ligand>
</feature>
<gene>
    <name evidence="8" type="ORF">ZT1E4_G9355</name>
</gene>
<dbReference type="InterPro" id="IPR029063">
    <property type="entry name" value="SAM-dependent_MTases_sf"/>
</dbReference>
<feature type="binding site" evidence="4">
    <location>
        <position position="390"/>
    </location>
    <ligand>
        <name>S-adenosyl-L-methionine</name>
        <dbReference type="ChEBI" id="CHEBI:59789"/>
    </ligand>
</feature>
<feature type="domain" description="TRAM" evidence="7">
    <location>
        <begin position="49"/>
        <end position="112"/>
    </location>
</feature>
<dbReference type="Pfam" id="PF01938">
    <property type="entry name" value="TRAM"/>
    <property type="match status" value="1"/>
</dbReference>
<dbReference type="GO" id="GO:0032259">
    <property type="term" value="P:methylation"/>
    <property type="evidence" value="ECO:0007669"/>
    <property type="project" value="UniProtKB-KW"/>
</dbReference>
<feature type="binding site" evidence="4">
    <location>
        <position position="369"/>
    </location>
    <ligand>
        <name>S-adenosyl-L-methionine</name>
        <dbReference type="ChEBI" id="CHEBI:59789"/>
    </ligand>
</feature>
<dbReference type="PROSITE" id="PS01230">
    <property type="entry name" value="TRMA_1"/>
    <property type="match status" value="1"/>
</dbReference>
<comment type="similarity">
    <text evidence="4">Belongs to the class I-like SAM-binding methyltransferase superfamily. RNA M5U methyltransferase family.</text>
</comment>
<feature type="region of interest" description="Disordered" evidence="6">
    <location>
        <begin position="1"/>
        <end position="30"/>
    </location>
</feature>
<feature type="compositionally biased region" description="Basic and acidic residues" evidence="6">
    <location>
        <begin position="599"/>
        <end position="616"/>
    </location>
</feature>
<sequence>MAQKRPFNEGKRHFKKSKKQKPNVSDGSNEDVLLADIKDLMRSVNIAEDKQLPEHHAEIDVTISQLSSTGDGLGEKDGQIYVVPFSAPGDTVTARVYKHNEELPYSLADFVKVVTPSQHRTEEPKCQYFSKCSGCQFQYLPYSYQLAHKRSIVEKAYRNFSNLPASVVPTVGDTIGSPLQYGYRTKLTPHFDGPPGGRRDKRHGQKVTWPEVPPIGFMLKGTRKTMDIEDCPIGTPAVRGGMKRERKRVADNIDAYQKGATLLLRENTRREEKKEGEGEVEKEVEATEEVVEEHDSHVLRKTCITDNKAISTEYIDDFRLDNPAGAFFQNNNSILPLVTQYIRDNILGTNDEANGAEEKPVIKNMIDAYCGSGFFTITLSGMFSNSIGIDISGQSIDFASKNAQLNNLGKDSTHFIAADANHLFAAVDANKFPPAETAVVVDPPRKGCDEGFIRQLLEYGPARICYVSCNVHTQARDVGWLVGGLPGDGGDAQDAKGMYDIESLRGFDFFPQTSHVEGVAILRRKPVIAEEIKADSSTETGAKKTCMYKHLRCYLFAISAKSSAETSLAAELDIAAAMSSKQPSQDAAAESNDKSTLANDREKDEAPSADADRSGPSDDSEASTIILPGNEPDNSTSVNITNASTSIEVATSTDHKRKRTLSEEGEVSEHDEAIVPPKVKRTKTSRITQSLWDGFGGEEDFDLRGGWLYDPKRWRWINNGG</sequence>
<evidence type="ECO:0000256" key="4">
    <source>
        <dbReference type="PROSITE-ProRule" id="PRU01024"/>
    </source>
</evidence>
<dbReference type="GO" id="GO:0009451">
    <property type="term" value="P:RNA modification"/>
    <property type="evidence" value="ECO:0007669"/>
    <property type="project" value="UniProtKB-ARBA"/>
</dbReference>
<dbReference type="InterPro" id="IPR012340">
    <property type="entry name" value="NA-bd_OB-fold"/>
</dbReference>
<dbReference type="PANTHER" id="PTHR11061">
    <property type="entry name" value="RNA M5U METHYLTRANSFERASE"/>
    <property type="match status" value="1"/>
</dbReference>
<dbReference type="PROSITE" id="PS01231">
    <property type="entry name" value="TRMA_2"/>
    <property type="match status" value="1"/>
</dbReference>
<evidence type="ECO:0000313" key="9">
    <source>
        <dbReference type="Proteomes" id="UP000245764"/>
    </source>
</evidence>
<accession>A0A2H1GYL0</accession>
<dbReference type="Gene3D" id="2.40.50.140">
    <property type="entry name" value="Nucleic acid-binding proteins"/>
    <property type="match status" value="1"/>
</dbReference>
<reference evidence="9" key="1">
    <citation type="submission" date="2017-05" db="EMBL/GenBank/DDBJ databases">
        <authorList>
            <person name="Song R."/>
            <person name="Chenine A.L."/>
            <person name="Ruprecht R.M."/>
        </authorList>
    </citation>
    <scope>NUCLEOTIDE SEQUENCE [LARGE SCALE GENOMIC DNA]</scope>
</reference>
<dbReference type="InterPro" id="IPR002792">
    <property type="entry name" value="TRAM_dom"/>
</dbReference>
<dbReference type="FunFam" id="2.40.50.140:FF:000201">
    <property type="entry name" value="TRM2p tRNA methyltransferase"/>
    <property type="match status" value="1"/>
</dbReference>
<keyword evidence="2 4" id="KW-0808">Transferase</keyword>
<keyword evidence="3 4" id="KW-0949">S-adenosyl-L-methionine</keyword>
<dbReference type="InterPro" id="IPR010280">
    <property type="entry name" value="U5_MeTrfase_fam"/>
</dbReference>
<dbReference type="PANTHER" id="PTHR11061:SF30">
    <property type="entry name" value="TRNA (URACIL(54)-C(5))-METHYLTRANSFERASE"/>
    <property type="match status" value="1"/>
</dbReference>
<dbReference type="PROSITE" id="PS50926">
    <property type="entry name" value="TRAM"/>
    <property type="match status" value="1"/>
</dbReference>
<feature type="compositionally biased region" description="Basic and acidic residues" evidence="6">
    <location>
        <begin position="1"/>
        <end position="11"/>
    </location>
</feature>
<feature type="compositionally biased region" description="Basic residues" evidence="6">
    <location>
        <begin position="12"/>
        <end position="21"/>
    </location>
</feature>
<feature type="region of interest" description="Disordered" evidence="6">
    <location>
        <begin position="649"/>
        <end position="670"/>
    </location>
</feature>
<feature type="active site" evidence="5">
    <location>
        <position position="469"/>
    </location>
</feature>
<feature type="region of interest" description="Disordered" evidence="6">
    <location>
        <begin position="580"/>
        <end position="637"/>
    </location>
</feature>
<keyword evidence="1 4" id="KW-0489">Methyltransferase</keyword>
<dbReference type="PROSITE" id="PS51687">
    <property type="entry name" value="SAM_MT_RNA_M5U"/>
    <property type="match status" value="1"/>
</dbReference>
<name>A0A2H1GYL0_ZYMTR</name>
<dbReference type="InterPro" id="IPR030390">
    <property type="entry name" value="MeTrfase_TrmA_AS"/>
</dbReference>
<dbReference type="AlphaFoldDB" id="A0A2H1GYL0"/>
<feature type="active site" description="Nucleophile" evidence="4">
    <location>
        <position position="469"/>
    </location>
</feature>
<evidence type="ECO:0000256" key="5">
    <source>
        <dbReference type="PROSITE-ProRule" id="PRU10015"/>
    </source>
</evidence>
<feature type="binding site" evidence="4">
    <location>
        <position position="442"/>
    </location>
    <ligand>
        <name>S-adenosyl-L-methionine</name>
        <dbReference type="ChEBI" id="CHEBI:59789"/>
    </ligand>
</feature>
<evidence type="ECO:0000313" key="8">
    <source>
        <dbReference type="EMBL" id="SMR58620.1"/>
    </source>
</evidence>
<dbReference type="GO" id="GO:0008033">
    <property type="term" value="P:tRNA processing"/>
    <property type="evidence" value="ECO:0007669"/>
    <property type="project" value="InterPro"/>
</dbReference>
<dbReference type="GO" id="GO:0030697">
    <property type="term" value="F:tRNA (uracil(54)-C5)-methyltransferase activity, S-adenosyl methionine-dependent"/>
    <property type="evidence" value="ECO:0007669"/>
    <property type="project" value="InterPro"/>
</dbReference>
<dbReference type="InterPro" id="IPR030391">
    <property type="entry name" value="MeTrfase_TrmA_CS"/>
</dbReference>
<dbReference type="PROSITE" id="PS51622">
    <property type="entry name" value="SAM_MT_RNA_M5U_2"/>
    <property type="match status" value="1"/>
</dbReference>
<evidence type="ECO:0000256" key="6">
    <source>
        <dbReference type="SAM" id="MobiDB-lite"/>
    </source>
</evidence>
<dbReference type="Pfam" id="PF05958">
    <property type="entry name" value="tRNA_U5-meth_tr"/>
    <property type="match status" value="1"/>
</dbReference>
<dbReference type="InterPro" id="IPR025795">
    <property type="entry name" value="tRNA_(uracil-5-)_MeTrfase"/>
</dbReference>
<evidence type="ECO:0000256" key="2">
    <source>
        <dbReference type="ARBA" id="ARBA00022679"/>
    </source>
</evidence>
<proteinExistence type="inferred from homology"/>
<organism evidence="8 9">
    <name type="scientific">Zymoseptoria tritici ST99CH_1E4</name>
    <dbReference type="NCBI Taxonomy" id="1276532"/>
    <lineage>
        <taxon>Eukaryota</taxon>
        <taxon>Fungi</taxon>
        <taxon>Dikarya</taxon>
        <taxon>Ascomycota</taxon>
        <taxon>Pezizomycotina</taxon>
        <taxon>Dothideomycetes</taxon>
        <taxon>Dothideomycetidae</taxon>
        <taxon>Mycosphaerellales</taxon>
        <taxon>Mycosphaerellaceae</taxon>
        <taxon>Zymoseptoria</taxon>
    </lineage>
</organism>
<evidence type="ECO:0000256" key="3">
    <source>
        <dbReference type="ARBA" id="ARBA00022691"/>
    </source>
</evidence>
<protein>
    <recommendedName>
        <fullName evidence="7">TRAM domain-containing protein</fullName>
    </recommendedName>
</protein>
<dbReference type="Proteomes" id="UP000245764">
    <property type="component" value="Chromosome 9"/>
</dbReference>
<evidence type="ECO:0000259" key="7">
    <source>
        <dbReference type="PROSITE" id="PS50926"/>
    </source>
</evidence>
<dbReference type="Gene3D" id="3.40.50.150">
    <property type="entry name" value="Vaccinia Virus protein VP39"/>
    <property type="match status" value="2"/>
</dbReference>
<evidence type="ECO:0000256" key="1">
    <source>
        <dbReference type="ARBA" id="ARBA00022603"/>
    </source>
</evidence>
<dbReference type="SUPFAM" id="SSF50249">
    <property type="entry name" value="Nucleic acid-binding proteins"/>
    <property type="match status" value="1"/>
</dbReference>
<dbReference type="EMBL" id="LT854261">
    <property type="protein sequence ID" value="SMR58620.1"/>
    <property type="molecule type" value="Genomic_DNA"/>
</dbReference>